<dbReference type="GeneID" id="20715035"/>
<dbReference type="AlphaFoldDB" id="J4C8F0"/>
<accession>J4C8F0</accession>
<dbReference type="VEuPathDB" id="PiroplasmaDB:TOT_020000927"/>
<sequence length="213" mass="23815">MNETIPTKSEFSKIKTLKPGLKNISLYGVIVEFLNDPPQSTTEARAYRYHYRLADSSGSISLAVPHGILQDTVSKLTSCVKASSGHNSSKVEEYLFTKNHFFDKDSNPGFAVKEAQVFLTTTGDQRAINSEFEEDSDWNGWSEDEEVGGDSLKWLLQPGDLIYVQSALTTWSHGQLVLVPGDSKHNYVRKVGRLPGEFRLEPDVSRQLSTQKD</sequence>
<dbReference type="CDD" id="cd06462">
    <property type="entry name" value="Peptidase_S24_S26"/>
    <property type="match status" value="1"/>
</dbReference>
<dbReference type="RefSeq" id="XP_009690974.1">
    <property type="nucleotide sequence ID" value="XM_009692679.1"/>
</dbReference>
<dbReference type="KEGG" id="tot:TOT_020000927"/>
<reference evidence="1 2" key="1">
    <citation type="journal article" date="2012" name="MBio">
        <title>Comparative genome analysis of three eukaryotic parasites with differing abilities to transform leukocytes reveals key mediators of Theileria-induced leukocyte transformation.</title>
        <authorList>
            <person name="Hayashida K."/>
            <person name="Hara Y."/>
            <person name="Abe T."/>
            <person name="Yamasaki C."/>
            <person name="Toyoda A."/>
            <person name="Kosuge T."/>
            <person name="Suzuki Y."/>
            <person name="Sato Y."/>
            <person name="Kawashima S."/>
            <person name="Katayama T."/>
            <person name="Wakaguri H."/>
            <person name="Inoue N."/>
            <person name="Homma K."/>
            <person name="Tada-Umezaki M."/>
            <person name="Yagi Y."/>
            <person name="Fujii Y."/>
            <person name="Habara T."/>
            <person name="Kanehisa M."/>
            <person name="Watanabe H."/>
            <person name="Ito K."/>
            <person name="Gojobori T."/>
            <person name="Sugawara H."/>
            <person name="Imanishi T."/>
            <person name="Weir W."/>
            <person name="Gardner M."/>
            <person name="Pain A."/>
            <person name="Shiels B."/>
            <person name="Hattori M."/>
            <person name="Nene V."/>
            <person name="Sugimoto C."/>
        </authorList>
    </citation>
    <scope>NUCLEOTIDE SEQUENCE [LARGE SCALE GENOMIC DNA]</scope>
    <source>
        <strain evidence="1 2">Shintoku</strain>
    </source>
</reference>
<dbReference type="Proteomes" id="UP000003786">
    <property type="component" value="Chromosome 2"/>
</dbReference>
<dbReference type="InterPro" id="IPR036286">
    <property type="entry name" value="LexA/Signal_pep-like_sf"/>
</dbReference>
<dbReference type="OMA" id="MGKMVIM"/>
<dbReference type="OrthoDB" id="295715at2759"/>
<keyword evidence="2" id="KW-1185">Reference proteome</keyword>
<proteinExistence type="predicted"/>
<protein>
    <submittedName>
        <fullName evidence="1">Uncharacterized protein</fullName>
    </submittedName>
</protein>
<dbReference type="eggNOG" id="ENOG502SWBT">
    <property type="taxonomic scope" value="Eukaryota"/>
</dbReference>
<dbReference type="SUPFAM" id="SSF51306">
    <property type="entry name" value="LexA/Signal peptidase"/>
    <property type="match status" value="1"/>
</dbReference>
<dbReference type="EMBL" id="AP011947">
    <property type="protein sequence ID" value="BAM40673.1"/>
    <property type="molecule type" value="Genomic_DNA"/>
</dbReference>
<evidence type="ECO:0000313" key="1">
    <source>
        <dbReference type="EMBL" id="BAM40673.1"/>
    </source>
</evidence>
<gene>
    <name evidence="1" type="ORF">TOT_020000927</name>
</gene>
<organism evidence="1 2">
    <name type="scientific">Theileria orientalis strain Shintoku</name>
    <dbReference type="NCBI Taxonomy" id="869250"/>
    <lineage>
        <taxon>Eukaryota</taxon>
        <taxon>Sar</taxon>
        <taxon>Alveolata</taxon>
        <taxon>Apicomplexa</taxon>
        <taxon>Aconoidasida</taxon>
        <taxon>Piroplasmida</taxon>
        <taxon>Theileriidae</taxon>
        <taxon>Theileria</taxon>
    </lineage>
</organism>
<evidence type="ECO:0000313" key="2">
    <source>
        <dbReference type="Proteomes" id="UP000003786"/>
    </source>
</evidence>
<name>J4C8F0_THEOR</name>